<evidence type="ECO:0000259" key="1">
    <source>
        <dbReference type="Pfam" id="PF25597"/>
    </source>
</evidence>
<gene>
    <name evidence="2" type="ORF">PHMEG_00019777</name>
</gene>
<dbReference type="InterPro" id="IPR057670">
    <property type="entry name" value="SH3_retrovirus"/>
</dbReference>
<evidence type="ECO:0000313" key="3">
    <source>
        <dbReference type="Proteomes" id="UP000198211"/>
    </source>
</evidence>
<evidence type="ECO:0000313" key="2">
    <source>
        <dbReference type="EMBL" id="OWZ07790.1"/>
    </source>
</evidence>
<dbReference type="OrthoDB" id="413361at2759"/>
<dbReference type="Proteomes" id="UP000198211">
    <property type="component" value="Unassembled WGS sequence"/>
</dbReference>
<sequence length="116" mass="13588">MRRFLLHFDLPQPLWVEARMTETYCVNVVPNTVRGMEIPYSVWYGETPAYARLHIFGCAALTYVDKVERRKLDAKAKEAIFVGYSREKRGYRFLDSMTTTATTAFYEEARSSPEFR</sequence>
<accession>A0A225VTD8</accession>
<dbReference type="STRING" id="4795.A0A225VTD8"/>
<reference evidence="3" key="1">
    <citation type="submission" date="2017-03" db="EMBL/GenBank/DDBJ databases">
        <title>Phytopthora megakarya and P. palmivora, two closely related causual agents of cacao black pod achieved similar genome size and gene model numbers by different mechanisms.</title>
        <authorList>
            <person name="Ali S."/>
            <person name="Shao J."/>
            <person name="Larry D.J."/>
            <person name="Kronmiller B."/>
            <person name="Shen D."/>
            <person name="Strem M.D."/>
            <person name="Melnick R.L."/>
            <person name="Guiltinan M.J."/>
            <person name="Tyler B.M."/>
            <person name="Meinhardt L.W."/>
            <person name="Bailey B.A."/>
        </authorList>
    </citation>
    <scope>NUCLEOTIDE SEQUENCE [LARGE SCALE GENOMIC DNA]</scope>
    <source>
        <strain evidence="3">zdho120</strain>
    </source>
</reference>
<proteinExistence type="predicted"/>
<organism evidence="2 3">
    <name type="scientific">Phytophthora megakarya</name>
    <dbReference type="NCBI Taxonomy" id="4795"/>
    <lineage>
        <taxon>Eukaryota</taxon>
        <taxon>Sar</taxon>
        <taxon>Stramenopiles</taxon>
        <taxon>Oomycota</taxon>
        <taxon>Peronosporomycetes</taxon>
        <taxon>Peronosporales</taxon>
        <taxon>Peronosporaceae</taxon>
        <taxon>Phytophthora</taxon>
    </lineage>
</organism>
<dbReference type="AlphaFoldDB" id="A0A225VTD8"/>
<comment type="caution">
    <text evidence="2">The sequence shown here is derived from an EMBL/GenBank/DDBJ whole genome shotgun (WGS) entry which is preliminary data.</text>
</comment>
<dbReference type="PANTHER" id="PTHR42648">
    <property type="entry name" value="TRANSPOSASE, PUTATIVE-RELATED"/>
    <property type="match status" value="1"/>
</dbReference>
<protein>
    <recommendedName>
        <fullName evidence="1">Retroviral polymerase SH3-like domain-containing protein</fullName>
    </recommendedName>
</protein>
<dbReference type="Pfam" id="PF25597">
    <property type="entry name" value="SH3_retrovirus"/>
    <property type="match status" value="1"/>
</dbReference>
<dbReference type="PANTHER" id="PTHR42648:SF28">
    <property type="entry name" value="TRANSPOSON-ENCODED PROTEIN WITH RIBONUCLEASE H-LIKE AND RETROVIRUS ZINC FINGER-LIKE DOMAINS"/>
    <property type="match status" value="1"/>
</dbReference>
<feature type="domain" description="Retroviral polymerase SH3-like" evidence="1">
    <location>
        <begin position="58"/>
        <end position="98"/>
    </location>
</feature>
<dbReference type="InterPro" id="IPR039537">
    <property type="entry name" value="Retrotran_Ty1/copia-like"/>
</dbReference>
<name>A0A225VTD8_9STRA</name>
<keyword evidence="3" id="KW-1185">Reference proteome</keyword>
<dbReference type="EMBL" id="NBNE01003400">
    <property type="protein sequence ID" value="OWZ07790.1"/>
    <property type="molecule type" value="Genomic_DNA"/>
</dbReference>